<evidence type="ECO:0000256" key="1">
    <source>
        <dbReference type="SAM" id="MobiDB-lite"/>
    </source>
</evidence>
<feature type="non-terminal residue" evidence="2">
    <location>
        <position position="1"/>
    </location>
</feature>
<feature type="compositionally biased region" description="Basic and acidic residues" evidence="1">
    <location>
        <begin position="80"/>
        <end position="90"/>
    </location>
</feature>
<proteinExistence type="predicted"/>
<dbReference type="Proteomes" id="UP000236291">
    <property type="component" value="Unassembled WGS sequence"/>
</dbReference>
<accession>A0A2K3KHW1</accession>
<dbReference type="EMBL" id="ASHM01185940">
    <property type="protein sequence ID" value="PNX65849.1"/>
    <property type="molecule type" value="Genomic_DNA"/>
</dbReference>
<dbReference type="ExpressionAtlas" id="A0A2K3KHW1">
    <property type="expression patterns" value="baseline"/>
</dbReference>
<comment type="caution">
    <text evidence="2">The sequence shown here is derived from an EMBL/GenBank/DDBJ whole genome shotgun (WGS) entry which is preliminary data.</text>
</comment>
<gene>
    <name evidence="2" type="ORF">L195_g062801</name>
</gene>
<reference evidence="2 3" key="2">
    <citation type="journal article" date="2017" name="Front. Plant Sci.">
        <title>Gene Classification and Mining of Molecular Markers Useful in Red Clover (Trifolium pratense) Breeding.</title>
        <authorList>
            <person name="Istvanek J."/>
            <person name="Dluhosova J."/>
            <person name="Dluhos P."/>
            <person name="Patkova L."/>
            <person name="Nedelnik J."/>
            <person name="Repkova J."/>
        </authorList>
    </citation>
    <scope>NUCLEOTIDE SEQUENCE [LARGE SCALE GENOMIC DNA]</scope>
    <source>
        <strain evidence="3">cv. Tatra</strain>
        <tissue evidence="2">Young leaves</tissue>
    </source>
</reference>
<feature type="non-terminal residue" evidence="2">
    <location>
        <position position="90"/>
    </location>
</feature>
<evidence type="ECO:0000313" key="3">
    <source>
        <dbReference type="Proteomes" id="UP000236291"/>
    </source>
</evidence>
<sequence length="90" mass="10014">DAAIEKKESDNREVSVKVNQVVVIDSPLSPEPPDVEINTHHVEIKSSGFDQHAKVSSRREPPAKPPDRSLALDMGGYARTDAERRRIQTN</sequence>
<feature type="compositionally biased region" description="Basic and acidic residues" evidence="1">
    <location>
        <begin position="51"/>
        <end position="67"/>
    </location>
</feature>
<dbReference type="AlphaFoldDB" id="A0A2K3KHW1"/>
<organism evidence="2 3">
    <name type="scientific">Trifolium pratense</name>
    <name type="common">Red clover</name>
    <dbReference type="NCBI Taxonomy" id="57577"/>
    <lineage>
        <taxon>Eukaryota</taxon>
        <taxon>Viridiplantae</taxon>
        <taxon>Streptophyta</taxon>
        <taxon>Embryophyta</taxon>
        <taxon>Tracheophyta</taxon>
        <taxon>Spermatophyta</taxon>
        <taxon>Magnoliopsida</taxon>
        <taxon>eudicotyledons</taxon>
        <taxon>Gunneridae</taxon>
        <taxon>Pentapetalae</taxon>
        <taxon>rosids</taxon>
        <taxon>fabids</taxon>
        <taxon>Fabales</taxon>
        <taxon>Fabaceae</taxon>
        <taxon>Papilionoideae</taxon>
        <taxon>50 kb inversion clade</taxon>
        <taxon>NPAAA clade</taxon>
        <taxon>Hologalegina</taxon>
        <taxon>IRL clade</taxon>
        <taxon>Trifolieae</taxon>
        <taxon>Trifolium</taxon>
    </lineage>
</organism>
<name>A0A2K3KHW1_TRIPR</name>
<evidence type="ECO:0000313" key="2">
    <source>
        <dbReference type="EMBL" id="PNX65849.1"/>
    </source>
</evidence>
<protein>
    <submittedName>
        <fullName evidence="2">Uncharacterized protein</fullName>
    </submittedName>
</protein>
<reference evidence="2 3" key="1">
    <citation type="journal article" date="2014" name="Am. J. Bot.">
        <title>Genome assembly and annotation for red clover (Trifolium pratense; Fabaceae).</title>
        <authorList>
            <person name="Istvanek J."/>
            <person name="Jaros M."/>
            <person name="Krenek A."/>
            <person name="Repkova J."/>
        </authorList>
    </citation>
    <scope>NUCLEOTIDE SEQUENCE [LARGE SCALE GENOMIC DNA]</scope>
    <source>
        <strain evidence="3">cv. Tatra</strain>
        <tissue evidence="2">Young leaves</tissue>
    </source>
</reference>
<feature type="region of interest" description="Disordered" evidence="1">
    <location>
        <begin position="43"/>
        <end position="90"/>
    </location>
</feature>